<dbReference type="EMBL" id="CACVKT020002232">
    <property type="protein sequence ID" value="CAC5376856.1"/>
    <property type="molecule type" value="Genomic_DNA"/>
</dbReference>
<dbReference type="AlphaFoldDB" id="A0A6J8B1B6"/>
<keyword evidence="3" id="KW-1185">Reference proteome</keyword>
<keyword evidence="1" id="KW-0472">Membrane</keyword>
<name>A0A6J8B1B6_MYTCO</name>
<gene>
    <name evidence="2" type="ORF">MCOR_13352</name>
</gene>
<feature type="transmembrane region" description="Helical" evidence="1">
    <location>
        <begin position="44"/>
        <end position="65"/>
    </location>
</feature>
<evidence type="ECO:0000313" key="3">
    <source>
        <dbReference type="Proteomes" id="UP000507470"/>
    </source>
</evidence>
<accession>A0A6J8B1B6</accession>
<reference evidence="2 3" key="1">
    <citation type="submission" date="2020-06" db="EMBL/GenBank/DDBJ databases">
        <authorList>
            <person name="Li R."/>
            <person name="Bekaert M."/>
        </authorList>
    </citation>
    <scope>NUCLEOTIDE SEQUENCE [LARGE SCALE GENOMIC DNA]</scope>
    <source>
        <strain evidence="3">wild</strain>
    </source>
</reference>
<dbReference type="Proteomes" id="UP000507470">
    <property type="component" value="Unassembled WGS sequence"/>
</dbReference>
<protein>
    <submittedName>
        <fullName evidence="2">Uncharacterized protein</fullName>
    </submittedName>
</protein>
<evidence type="ECO:0000256" key="1">
    <source>
        <dbReference type="SAM" id="Phobius"/>
    </source>
</evidence>
<keyword evidence="1" id="KW-0812">Transmembrane</keyword>
<evidence type="ECO:0000313" key="2">
    <source>
        <dbReference type="EMBL" id="CAC5376856.1"/>
    </source>
</evidence>
<sequence>MRWFPRDNRKKIFVLLAIFSLALLVPQFYVLVLKKTTRWCIQPLFQLLIVSIVFTIVAIGFTLLFMLMNPVPRLIKFVFHGFGVICFIEGLVHIGLTSQAAECKNTTDELYQICYGYSWVCAISIIFFFLMLPFWVINVVKRDSVLDNRMRTGVCYEPVSCCSCLWHV</sequence>
<feature type="transmembrane region" description="Helical" evidence="1">
    <location>
        <begin position="77"/>
        <end position="96"/>
    </location>
</feature>
<keyword evidence="1" id="KW-1133">Transmembrane helix</keyword>
<feature type="transmembrane region" description="Helical" evidence="1">
    <location>
        <begin position="116"/>
        <end position="140"/>
    </location>
</feature>
<feature type="transmembrane region" description="Helical" evidence="1">
    <location>
        <begin position="12"/>
        <end position="32"/>
    </location>
</feature>
<proteinExistence type="predicted"/>
<dbReference type="OrthoDB" id="6017175at2759"/>
<organism evidence="2 3">
    <name type="scientific">Mytilus coruscus</name>
    <name type="common">Sea mussel</name>
    <dbReference type="NCBI Taxonomy" id="42192"/>
    <lineage>
        <taxon>Eukaryota</taxon>
        <taxon>Metazoa</taxon>
        <taxon>Spiralia</taxon>
        <taxon>Lophotrochozoa</taxon>
        <taxon>Mollusca</taxon>
        <taxon>Bivalvia</taxon>
        <taxon>Autobranchia</taxon>
        <taxon>Pteriomorphia</taxon>
        <taxon>Mytilida</taxon>
        <taxon>Mytiloidea</taxon>
        <taxon>Mytilidae</taxon>
        <taxon>Mytilinae</taxon>
        <taxon>Mytilus</taxon>
    </lineage>
</organism>